<keyword evidence="4" id="KW-0175">Coiled coil</keyword>
<dbReference type="PROSITE" id="PS50294">
    <property type="entry name" value="WD_REPEATS_REGION"/>
    <property type="match status" value="1"/>
</dbReference>
<dbReference type="PROSITE" id="PS00678">
    <property type="entry name" value="WD_REPEATS_1"/>
    <property type="match status" value="1"/>
</dbReference>
<dbReference type="InterPro" id="IPR036322">
    <property type="entry name" value="WD40_repeat_dom_sf"/>
</dbReference>
<dbReference type="EMBL" id="BFAA01003588">
    <property type="protein sequence ID" value="GCB72131.1"/>
    <property type="molecule type" value="Genomic_DNA"/>
</dbReference>
<keyword evidence="6" id="KW-1185">Reference proteome</keyword>
<feature type="repeat" description="WD" evidence="3">
    <location>
        <begin position="370"/>
        <end position="412"/>
    </location>
</feature>
<dbReference type="OrthoDB" id="2096344at2759"/>
<dbReference type="AlphaFoldDB" id="A0A401PG86"/>
<evidence type="ECO:0000256" key="2">
    <source>
        <dbReference type="ARBA" id="ARBA00022737"/>
    </source>
</evidence>
<dbReference type="InterPro" id="IPR001680">
    <property type="entry name" value="WD40_rpt"/>
</dbReference>
<dbReference type="SMART" id="SM00320">
    <property type="entry name" value="WD40"/>
    <property type="match status" value="6"/>
</dbReference>
<evidence type="ECO:0000256" key="4">
    <source>
        <dbReference type="SAM" id="Coils"/>
    </source>
</evidence>
<dbReference type="STRING" id="75743.A0A401PG86"/>
<dbReference type="InterPro" id="IPR019775">
    <property type="entry name" value="WD40_repeat_CS"/>
</dbReference>
<accession>A0A401PG86</accession>
<protein>
    <submittedName>
        <fullName evidence="5">Uncharacterized protein</fullName>
    </submittedName>
</protein>
<feature type="coiled-coil region" evidence="4">
    <location>
        <begin position="17"/>
        <end position="44"/>
    </location>
</feature>
<gene>
    <name evidence="5" type="ORF">scyTo_0009033</name>
</gene>
<evidence type="ECO:0000313" key="5">
    <source>
        <dbReference type="EMBL" id="GCB72131.1"/>
    </source>
</evidence>
<keyword evidence="1 3" id="KW-0853">WD repeat</keyword>
<evidence type="ECO:0000313" key="6">
    <source>
        <dbReference type="Proteomes" id="UP000288216"/>
    </source>
</evidence>
<dbReference type="PANTHER" id="PTHR44499">
    <property type="entry name" value="JOUBERIN"/>
    <property type="match status" value="1"/>
</dbReference>
<proteinExistence type="predicted"/>
<dbReference type="PROSITE" id="PS50082">
    <property type="entry name" value="WD_REPEATS_2"/>
    <property type="match status" value="3"/>
</dbReference>
<name>A0A401PG86_SCYTO</name>
<dbReference type="InterPro" id="IPR052803">
    <property type="entry name" value="Cilium-Associated_Jouberin"/>
</dbReference>
<keyword evidence="2" id="KW-0677">Repeat</keyword>
<evidence type="ECO:0000256" key="3">
    <source>
        <dbReference type="PROSITE-ProRule" id="PRU00221"/>
    </source>
</evidence>
<dbReference type="GO" id="GO:0044458">
    <property type="term" value="P:motile cilium assembly"/>
    <property type="evidence" value="ECO:0007669"/>
    <property type="project" value="TreeGrafter"/>
</dbReference>
<dbReference type="Proteomes" id="UP000288216">
    <property type="component" value="Unassembled WGS sequence"/>
</dbReference>
<dbReference type="OMA" id="ILETANC"/>
<evidence type="ECO:0000256" key="1">
    <source>
        <dbReference type="ARBA" id="ARBA00022574"/>
    </source>
</evidence>
<feature type="repeat" description="WD" evidence="3">
    <location>
        <begin position="417"/>
        <end position="449"/>
    </location>
</feature>
<comment type="caution">
    <text evidence="5">The sequence shown here is derived from an EMBL/GenBank/DDBJ whole genome shotgun (WGS) entry which is preliminary data.</text>
</comment>
<organism evidence="5 6">
    <name type="scientific">Scyliorhinus torazame</name>
    <name type="common">Cloudy catshark</name>
    <name type="synonym">Catulus torazame</name>
    <dbReference type="NCBI Taxonomy" id="75743"/>
    <lineage>
        <taxon>Eukaryota</taxon>
        <taxon>Metazoa</taxon>
        <taxon>Chordata</taxon>
        <taxon>Craniata</taxon>
        <taxon>Vertebrata</taxon>
        <taxon>Chondrichthyes</taxon>
        <taxon>Elasmobranchii</taxon>
        <taxon>Galeomorphii</taxon>
        <taxon>Galeoidea</taxon>
        <taxon>Carcharhiniformes</taxon>
        <taxon>Scyliorhinidae</taxon>
        <taxon>Scyliorhinus</taxon>
    </lineage>
</organism>
<dbReference type="PANTHER" id="PTHR44499:SF1">
    <property type="entry name" value="JOUBERIN"/>
    <property type="match status" value="1"/>
</dbReference>
<dbReference type="GO" id="GO:0036064">
    <property type="term" value="C:ciliary basal body"/>
    <property type="evidence" value="ECO:0007669"/>
    <property type="project" value="TreeGrafter"/>
</dbReference>
<feature type="repeat" description="WD" evidence="3">
    <location>
        <begin position="528"/>
        <end position="557"/>
    </location>
</feature>
<dbReference type="SUPFAM" id="SSF50978">
    <property type="entry name" value="WD40 repeat-like"/>
    <property type="match status" value="1"/>
</dbReference>
<dbReference type="Gene3D" id="2.130.10.10">
    <property type="entry name" value="YVTN repeat-like/Quinoprotein amine dehydrogenase"/>
    <property type="match status" value="1"/>
</dbReference>
<dbReference type="Pfam" id="PF00400">
    <property type="entry name" value="WD40"/>
    <property type="match status" value="3"/>
</dbReference>
<dbReference type="InterPro" id="IPR015943">
    <property type="entry name" value="WD40/YVTN_repeat-like_dom_sf"/>
</dbReference>
<sequence>MLAAAAAAAVAEEMAMKEEIIQDYHKEEETAPELETELQQQKQKYLTDENLVLGVYIHKADLLKTDILTSHPSVKVHVVDEVSGKYIKKEHSNRPVTSYYEHENVEHILPIMTQPFDFRKQKSPIPAWEEQIIFNERFGYFLQGSLDSPCSLLFFEILEFVSMDEARVNYATQSSEGGWRKIAWAFLKLVGANGVLNIDRKLRLQLYYPPAKIKKLSNSIEVFEWWKKRPWNQYPSTLYVTVKGLRLPQNVNPSVRSMIAIQREQGTISYNEFQTELVERGVSSTVDYQKLDILKWVRLPGQVCRIPNHLLLSFRGGQIGCFFIEFSHDGRSLAASCADRNGHFIVAWTTDLVIWKVWNTENYQSPAEKILPHPSFIYTAKYHPFVQYLVVTGGYDTIIRVWDINVNEANGQLLQELDGHKSFINVLCFDAEGLRMFSGDNSGLIIIWSTFVHQNSQETLVQQWNIAENIMQNDLKGVPINHLEVHPNGRRLLIHARDSTLRVMDLRVLAAKKYTGATNYREQLYSTFTPCGTFLFSGSEDGICYVWNSETGDQVAMYSDLNYTSAVRDVAFHPHEHMVAFCAFGPNQPILVFVYDQKVAQMEAETMKEVCKANLKSGSTSTPKGPKIFSSTFDSSTFDSSTIYDASFSSINHSSRISMKVQKVKQKLDSVMESGQQGTSEMDRYFSQPGMVPMMSLDMKWDSTFRSMDSYYFNSARSNLFLPAPSLLSPHSKLRLPTTVGAQLLSQQPLTSQAGEYCF</sequence>
<reference evidence="5 6" key="1">
    <citation type="journal article" date="2018" name="Nat. Ecol. Evol.">
        <title>Shark genomes provide insights into elasmobranch evolution and the origin of vertebrates.</title>
        <authorList>
            <person name="Hara Y"/>
            <person name="Yamaguchi K"/>
            <person name="Onimaru K"/>
            <person name="Kadota M"/>
            <person name="Koyanagi M"/>
            <person name="Keeley SD"/>
            <person name="Tatsumi K"/>
            <person name="Tanaka K"/>
            <person name="Motone F"/>
            <person name="Kageyama Y"/>
            <person name="Nozu R"/>
            <person name="Adachi N"/>
            <person name="Nishimura O"/>
            <person name="Nakagawa R"/>
            <person name="Tanegashima C"/>
            <person name="Kiyatake I"/>
            <person name="Matsumoto R"/>
            <person name="Murakumo K"/>
            <person name="Nishida K"/>
            <person name="Terakita A"/>
            <person name="Kuratani S"/>
            <person name="Sato K"/>
            <person name="Hyodo S Kuraku.S."/>
        </authorList>
    </citation>
    <scope>NUCLEOTIDE SEQUENCE [LARGE SCALE GENOMIC DNA]</scope>
</reference>